<dbReference type="PANTHER" id="PTHR47814:SF1">
    <property type="entry name" value="PEPTIDYL-TRNA HYDROLASE ARFB"/>
    <property type="match status" value="1"/>
</dbReference>
<dbReference type="RefSeq" id="WP_183648237.1">
    <property type="nucleotide sequence ID" value="NZ_JACHWU010000001.1"/>
</dbReference>
<evidence type="ECO:0000256" key="2">
    <source>
        <dbReference type="SAM" id="MobiDB-lite"/>
    </source>
</evidence>
<evidence type="ECO:0000313" key="4">
    <source>
        <dbReference type="EMBL" id="MBB3049920.1"/>
    </source>
</evidence>
<gene>
    <name evidence="4" type="ORF">FHS23_000915</name>
</gene>
<dbReference type="EMBL" id="JACHWU010000001">
    <property type="protein sequence ID" value="MBB3049920.1"/>
    <property type="molecule type" value="Genomic_DNA"/>
</dbReference>
<evidence type="ECO:0000313" key="5">
    <source>
        <dbReference type="Proteomes" id="UP000550714"/>
    </source>
</evidence>
<dbReference type="GO" id="GO:0043022">
    <property type="term" value="F:ribosome binding"/>
    <property type="evidence" value="ECO:0007669"/>
    <property type="project" value="TreeGrafter"/>
</dbReference>
<evidence type="ECO:0000256" key="1">
    <source>
        <dbReference type="ARBA" id="ARBA00010835"/>
    </source>
</evidence>
<feature type="region of interest" description="Disordered" evidence="2">
    <location>
        <begin position="85"/>
        <end position="141"/>
    </location>
</feature>
<dbReference type="InterPro" id="IPR000352">
    <property type="entry name" value="Pep_chain_release_fac_I"/>
</dbReference>
<dbReference type="SUPFAM" id="SSF75620">
    <property type="entry name" value="Release factor"/>
    <property type="match status" value="1"/>
</dbReference>
<dbReference type="GO" id="GO:0072344">
    <property type="term" value="P:rescue of stalled ribosome"/>
    <property type="evidence" value="ECO:0007669"/>
    <property type="project" value="TreeGrafter"/>
</dbReference>
<comment type="caution">
    <text evidence="4">The sequence shown here is derived from an EMBL/GenBank/DDBJ whole genome shotgun (WGS) entry which is preliminary data.</text>
</comment>
<name>A0A839RYN8_9PSEU</name>
<keyword evidence="5" id="KW-1185">Reference proteome</keyword>
<dbReference type="GO" id="GO:0004045">
    <property type="term" value="F:peptidyl-tRNA hydrolase activity"/>
    <property type="evidence" value="ECO:0007669"/>
    <property type="project" value="TreeGrafter"/>
</dbReference>
<organism evidence="4 5">
    <name type="scientific">Prauserella isguenensis</name>
    <dbReference type="NCBI Taxonomy" id="1470180"/>
    <lineage>
        <taxon>Bacteria</taxon>
        <taxon>Bacillati</taxon>
        <taxon>Actinomycetota</taxon>
        <taxon>Actinomycetes</taxon>
        <taxon>Pseudonocardiales</taxon>
        <taxon>Pseudonocardiaceae</taxon>
        <taxon>Prauserella</taxon>
    </lineage>
</organism>
<sequence length="141" mass="15838">MNELRVSSRFVVPEGELSERFSRASGPGGQGVNTTSSRVELSFDVARSAAVPESLRSRVLARLDRRLADGVLTVVAAEHREQLRNRQAARERMANVLRDAAAPPPKQRKPTTPTRGSKERRIAAKKRRSDVKRNRRARRDD</sequence>
<reference evidence="4 5" key="1">
    <citation type="submission" date="2020-08" db="EMBL/GenBank/DDBJ databases">
        <title>Genomic Encyclopedia of Type Strains, Phase III (KMG-III): the genomes of soil and plant-associated and newly described type strains.</title>
        <authorList>
            <person name="Whitman W."/>
        </authorList>
    </citation>
    <scope>NUCLEOTIDE SEQUENCE [LARGE SCALE GENOMIC DNA]</scope>
    <source>
        <strain evidence="4 5">CECT 8577</strain>
    </source>
</reference>
<dbReference type="PANTHER" id="PTHR47814">
    <property type="entry name" value="PEPTIDYL-TRNA HYDROLASE ARFB"/>
    <property type="match status" value="1"/>
</dbReference>
<dbReference type="AlphaFoldDB" id="A0A839RYN8"/>
<accession>A0A839RYN8</accession>
<comment type="similarity">
    <text evidence="1">Belongs to the prokaryotic/mitochondrial release factor family.</text>
</comment>
<protein>
    <submittedName>
        <fullName evidence="4">Ribosome-associated protein</fullName>
    </submittedName>
</protein>
<proteinExistence type="inferred from homology"/>
<feature type="compositionally biased region" description="Basic residues" evidence="2">
    <location>
        <begin position="123"/>
        <end position="141"/>
    </location>
</feature>
<dbReference type="Pfam" id="PF00472">
    <property type="entry name" value="RF-1"/>
    <property type="match status" value="1"/>
</dbReference>
<evidence type="ECO:0000259" key="3">
    <source>
        <dbReference type="Pfam" id="PF00472"/>
    </source>
</evidence>
<feature type="domain" description="Prokaryotic-type class I peptide chain release factors" evidence="3">
    <location>
        <begin position="10"/>
        <end position="135"/>
    </location>
</feature>
<dbReference type="Proteomes" id="UP000550714">
    <property type="component" value="Unassembled WGS sequence"/>
</dbReference>
<dbReference type="InterPro" id="IPR045853">
    <property type="entry name" value="Pep_chain_release_fac_I_sf"/>
</dbReference>
<dbReference type="NCBIfam" id="NF006718">
    <property type="entry name" value="PRK09256.1"/>
    <property type="match status" value="1"/>
</dbReference>
<dbReference type="Gene3D" id="3.30.160.20">
    <property type="match status" value="1"/>
</dbReference>
<dbReference type="GO" id="GO:0003747">
    <property type="term" value="F:translation release factor activity"/>
    <property type="evidence" value="ECO:0007669"/>
    <property type="project" value="InterPro"/>
</dbReference>